<feature type="transmembrane region" description="Helical" evidence="14">
    <location>
        <begin position="34"/>
        <end position="61"/>
    </location>
</feature>
<dbReference type="CDD" id="cd07991">
    <property type="entry name" value="LPLAT_LPCAT1-like"/>
    <property type="match status" value="1"/>
</dbReference>
<evidence type="ECO:0000256" key="1">
    <source>
        <dbReference type="ARBA" id="ARBA00004370"/>
    </source>
</evidence>
<evidence type="ECO:0000256" key="7">
    <source>
        <dbReference type="ARBA" id="ARBA00022989"/>
    </source>
</evidence>
<proteinExistence type="inferred from homology"/>
<keyword evidence="12" id="KW-0012">Acyltransferase</keyword>
<dbReference type="GO" id="GO:0008654">
    <property type="term" value="P:phospholipid biosynthetic process"/>
    <property type="evidence" value="ECO:0007669"/>
    <property type="project" value="UniProtKB-KW"/>
</dbReference>
<dbReference type="SUPFAM" id="SSF69593">
    <property type="entry name" value="Glycerol-3-phosphate (1)-acyltransferase"/>
    <property type="match status" value="1"/>
</dbReference>
<dbReference type="PANTHER" id="PTHR23063">
    <property type="entry name" value="PHOSPHOLIPID ACYLTRANSFERASE"/>
    <property type="match status" value="1"/>
</dbReference>
<keyword evidence="17" id="KW-1185">Reference proteome</keyword>
<keyword evidence="7 14" id="KW-1133">Transmembrane helix</keyword>
<evidence type="ECO:0000256" key="11">
    <source>
        <dbReference type="ARBA" id="ARBA00023264"/>
    </source>
</evidence>
<name>A0AAV7QES0_PLEWA</name>
<dbReference type="GO" id="GO:0016020">
    <property type="term" value="C:membrane"/>
    <property type="evidence" value="ECO:0007669"/>
    <property type="project" value="UniProtKB-SubCell"/>
</dbReference>
<dbReference type="AlphaFoldDB" id="A0AAV7QES0"/>
<evidence type="ECO:0000259" key="15">
    <source>
        <dbReference type="SMART" id="SM00563"/>
    </source>
</evidence>
<dbReference type="Pfam" id="PF01553">
    <property type="entry name" value="Acyltransferase"/>
    <property type="match status" value="1"/>
</dbReference>
<evidence type="ECO:0000256" key="10">
    <source>
        <dbReference type="ARBA" id="ARBA00023209"/>
    </source>
</evidence>
<evidence type="ECO:0000256" key="9">
    <source>
        <dbReference type="ARBA" id="ARBA00023136"/>
    </source>
</evidence>
<dbReference type="GO" id="GO:0047184">
    <property type="term" value="F:1-acylglycerophosphocholine O-acyltransferase activity"/>
    <property type="evidence" value="ECO:0007669"/>
    <property type="project" value="TreeGrafter"/>
</dbReference>
<comment type="pathway">
    <text evidence="2">Lipid metabolism.</text>
</comment>
<dbReference type="GO" id="GO:0042171">
    <property type="term" value="F:lysophosphatidic acid acyltransferase activity"/>
    <property type="evidence" value="ECO:0007669"/>
    <property type="project" value="TreeGrafter"/>
</dbReference>
<evidence type="ECO:0000256" key="14">
    <source>
        <dbReference type="SAM" id="Phobius"/>
    </source>
</evidence>
<evidence type="ECO:0000256" key="8">
    <source>
        <dbReference type="ARBA" id="ARBA00023098"/>
    </source>
</evidence>
<dbReference type="SMART" id="SM00563">
    <property type="entry name" value="PlsC"/>
    <property type="match status" value="1"/>
</dbReference>
<evidence type="ECO:0000256" key="12">
    <source>
        <dbReference type="ARBA" id="ARBA00023315"/>
    </source>
</evidence>
<evidence type="ECO:0000256" key="3">
    <source>
        <dbReference type="ARBA" id="ARBA00008655"/>
    </source>
</evidence>
<dbReference type="GO" id="GO:0005783">
    <property type="term" value="C:endoplasmic reticulum"/>
    <property type="evidence" value="ECO:0007669"/>
    <property type="project" value="TreeGrafter"/>
</dbReference>
<evidence type="ECO:0000313" key="16">
    <source>
        <dbReference type="EMBL" id="KAJ1137620.1"/>
    </source>
</evidence>
<evidence type="ECO:0000256" key="4">
    <source>
        <dbReference type="ARBA" id="ARBA00022516"/>
    </source>
</evidence>
<accession>A0AAV7QES0</accession>
<comment type="subcellular location">
    <subcellularLocation>
        <location evidence="1">Membrane</location>
    </subcellularLocation>
</comment>
<evidence type="ECO:0000313" key="17">
    <source>
        <dbReference type="Proteomes" id="UP001066276"/>
    </source>
</evidence>
<evidence type="ECO:0000256" key="6">
    <source>
        <dbReference type="ARBA" id="ARBA00022692"/>
    </source>
</evidence>
<comment type="pathway">
    <text evidence="13">Phospholipid metabolism.</text>
</comment>
<reference evidence="16" key="1">
    <citation type="journal article" date="2022" name="bioRxiv">
        <title>Sequencing and chromosome-scale assembly of the giantPleurodeles waltlgenome.</title>
        <authorList>
            <person name="Brown T."/>
            <person name="Elewa A."/>
            <person name="Iarovenko S."/>
            <person name="Subramanian E."/>
            <person name="Araus A.J."/>
            <person name="Petzold A."/>
            <person name="Susuki M."/>
            <person name="Suzuki K.-i.T."/>
            <person name="Hayashi T."/>
            <person name="Toyoda A."/>
            <person name="Oliveira C."/>
            <person name="Osipova E."/>
            <person name="Leigh N.D."/>
            <person name="Simon A."/>
            <person name="Yun M.H."/>
        </authorList>
    </citation>
    <scope>NUCLEOTIDE SEQUENCE</scope>
    <source>
        <strain evidence="16">20211129_DDA</strain>
        <tissue evidence="16">Liver</tissue>
    </source>
</reference>
<evidence type="ECO:0000256" key="2">
    <source>
        <dbReference type="ARBA" id="ARBA00005189"/>
    </source>
</evidence>
<keyword evidence="8" id="KW-0443">Lipid metabolism</keyword>
<organism evidence="16 17">
    <name type="scientific">Pleurodeles waltl</name>
    <name type="common">Iberian ribbed newt</name>
    <dbReference type="NCBI Taxonomy" id="8319"/>
    <lineage>
        <taxon>Eukaryota</taxon>
        <taxon>Metazoa</taxon>
        <taxon>Chordata</taxon>
        <taxon>Craniata</taxon>
        <taxon>Vertebrata</taxon>
        <taxon>Euteleostomi</taxon>
        <taxon>Amphibia</taxon>
        <taxon>Batrachia</taxon>
        <taxon>Caudata</taxon>
        <taxon>Salamandroidea</taxon>
        <taxon>Salamandridae</taxon>
        <taxon>Pleurodelinae</taxon>
        <taxon>Pleurodeles</taxon>
    </lineage>
</organism>
<evidence type="ECO:0000256" key="5">
    <source>
        <dbReference type="ARBA" id="ARBA00022679"/>
    </source>
</evidence>
<comment type="caution">
    <text evidence="16">The sequence shown here is derived from an EMBL/GenBank/DDBJ whole genome shotgun (WGS) entry which is preliminary data.</text>
</comment>
<keyword evidence="4" id="KW-0444">Lipid biosynthesis</keyword>
<dbReference type="InterPro" id="IPR002123">
    <property type="entry name" value="Plipid/glycerol_acylTrfase"/>
</dbReference>
<protein>
    <recommendedName>
        <fullName evidence="15">Phospholipid/glycerol acyltransferase domain-containing protein</fullName>
    </recommendedName>
</protein>
<dbReference type="InterPro" id="IPR045252">
    <property type="entry name" value="LPCAT1-like"/>
</dbReference>
<keyword evidence="9 14" id="KW-0472">Membrane</keyword>
<feature type="domain" description="Phospholipid/glycerol acyltransferase" evidence="15">
    <location>
        <begin position="117"/>
        <end position="228"/>
    </location>
</feature>
<keyword evidence="10" id="KW-0594">Phospholipid biosynthesis</keyword>
<sequence>MSWGRGLAEGPGLASFNPFIHEVHLHGALQRAQYYLLGLVLFPIRFLLASISLFLMWPFAVLRVAGLSEEELREPITERRKIFHYIIRFLSRLLYFVSGFHWIRIKGRKATCVEAPILVVAPHTSFFDPVILVPCNLPSVVSRVENLKIPVIGALLRFNQSILVSRHDPASRKKVVEEVKRRATSNGRWPQVLFFPEGTTSSGQVLLKFKPGAFIAGVPIQPVLIRYPNKMPATIWTWKGNGVFKVLWLSLSQLFIRLEIEFLPVYHPTQEEQNDPMLYACHIQKLMSTELGIRATEYEIVGDVPVTPIGQLRVALDPGIWKLGKDLKKLGVTPAALPSLLDISKSESPRKVQPEELATRLNVRDSSTISKIISYFQQDCNGAVDFHEVILALAAQDGSNKAADIAQLAFQLFSEPCQEGELTLYEAGFSSILRTLLGTSASDCSKVFAEICLENETEGLSGDVFQEFALSHPDYSQLFLIYLRPPMTHKRRQQTEEKLTLVPENGTCINGPMVNGPSSTASHVKTD</sequence>
<keyword evidence="11" id="KW-1208">Phospholipid metabolism</keyword>
<dbReference type="EMBL" id="JANPWB010000010">
    <property type="protein sequence ID" value="KAJ1137620.1"/>
    <property type="molecule type" value="Genomic_DNA"/>
</dbReference>
<keyword evidence="5" id="KW-0808">Transferase</keyword>
<dbReference type="GO" id="GO:0036151">
    <property type="term" value="P:phosphatidylcholine acyl-chain remodeling"/>
    <property type="evidence" value="ECO:0007669"/>
    <property type="project" value="TreeGrafter"/>
</dbReference>
<evidence type="ECO:0000256" key="13">
    <source>
        <dbReference type="ARBA" id="ARBA00025707"/>
    </source>
</evidence>
<dbReference type="PANTHER" id="PTHR23063:SF7">
    <property type="entry name" value="LYSOPHOSPHOLIPID ACYLTRANSFERASE LPCAT4"/>
    <property type="match status" value="1"/>
</dbReference>
<gene>
    <name evidence="16" type="ORF">NDU88_004018</name>
</gene>
<dbReference type="Proteomes" id="UP001066276">
    <property type="component" value="Chromosome 6"/>
</dbReference>
<comment type="similarity">
    <text evidence="3">Belongs to the 1-acyl-sn-glycerol-3-phosphate acyltransferase family.</text>
</comment>
<keyword evidence="6 14" id="KW-0812">Transmembrane</keyword>